<feature type="domain" description="YCII-related" evidence="2">
    <location>
        <begin position="33"/>
        <end position="93"/>
    </location>
</feature>
<accession>A0A2Z5FW19</accession>
<dbReference type="RefSeq" id="WP_161557250.1">
    <property type="nucleotide sequence ID" value="NZ_CP030840.1"/>
</dbReference>
<keyword evidence="4" id="KW-1185">Reference proteome</keyword>
<dbReference type="Pfam" id="PF03795">
    <property type="entry name" value="YCII"/>
    <property type="match status" value="1"/>
</dbReference>
<protein>
    <recommendedName>
        <fullName evidence="2">YCII-related domain-containing protein</fullName>
    </recommendedName>
</protein>
<gene>
    <name evidence="3" type="ORF">ACPOL_1716</name>
</gene>
<proteinExistence type="inferred from homology"/>
<name>A0A2Z5FW19_9BACT</name>
<sequence length="115" mass="12413">MPPTRPRAENIPRNLKPYFIALFRAGERWNQTEGAEDLPAQQLTFLRTQFEAGVYRAAGPITDGGPISAMAIIEADSLEAAKSVAAQDPAVVAARLVVEVHTALLPALDAVRAEY</sequence>
<reference evidence="3 4" key="1">
    <citation type="journal article" date="2018" name="Front. Microbiol.">
        <title>Hydrolytic Capabilities as a Key to Environmental Success: Chitinolytic and Cellulolytic Acidobacteria From Acidic Sub-arctic Soils and Boreal Peatlands.</title>
        <authorList>
            <person name="Belova S.E."/>
            <person name="Ravin N.V."/>
            <person name="Pankratov T.A."/>
            <person name="Rakitin A.L."/>
            <person name="Ivanova A.A."/>
            <person name="Beletsky A.V."/>
            <person name="Mardanov A.V."/>
            <person name="Sinninghe Damste J.S."/>
            <person name="Dedysh S.N."/>
        </authorList>
    </citation>
    <scope>NUCLEOTIDE SEQUENCE [LARGE SCALE GENOMIC DNA]</scope>
    <source>
        <strain evidence="3 4">SBC82</strain>
    </source>
</reference>
<dbReference type="EMBL" id="CP030840">
    <property type="protein sequence ID" value="AXC11058.1"/>
    <property type="molecule type" value="Genomic_DNA"/>
</dbReference>
<evidence type="ECO:0000259" key="2">
    <source>
        <dbReference type="Pfam" id="PF03795"/>
    </source>
</evidence>
<dbReference type="SUPFAM" id="SSF54909">
    <property type="entry name" value="Dimeric alpha+beta barrel"/>
    <property type="match status" value="1"/>
</dbReference>
<dbReference type="AlphaFoldDB" id="A0A2Z5FW19"/>
<dbReference type="InterPro" id="IPR005545">
    <property type="entry name" value="YCII"/>
</dbReference>
<comment type="similarity">
    <text evidence="1">Belongs to the YciI family.</text>
</comment>
<dbReference type="Proteomes" id="UP000253606">
    <property type="component" value="Chromosome"/>
</dbReference>
<dbReference type="KEGG" id="abas:ACPOL_1716"/>
<evidence type="ECO:0000313" key="3">
    <source>
        <dbReference type="EMBL" id="AXC11058.1"/>
    </source>
</evidence>
<dbReference type="InterPro" id="IPR011008">
    <property type="entry name" value="Dimeric_a/b-barrel"/>
</dbReference>
<evidence type="ECO:0000313" key="4">
    <source>
        <dbReference type="Proteomes" id="UP000253606"/>
    </source>
</evidence>
<organism evidence="3 4">
    <name type="scientific">Acidisarcina polymorpha</name>
    <dbReference type="NCBI Taxonomy" id="2211140"/>
    <lineage>
        <taxon>Bacteria</taxon>
        <taxon>Pseudomonadati</taxon>
        <taxon>Acidobacteriota</taxon>
        <taxon>Terriglobia</taxon>
        <taxon>Terriglobales</taxon>
        <taxon>Acidobacteriaceae</taxon>
        <taxon>Acidisarcina</taxon>
    </lineage>
</organism>
<evidence type="ECO:0000256" key="1">
    <source>
        <dbReference type="ARBA" id="ARBA00007689"/>
    </source>
</evidence>